<feature type="domain" description="Peptidase A1" evidence="9">
    <location>
        <begin position="117"/>
        <end position="466"/>
    </location>
</feature>
<evidence type="ECO:0000313" key="11">
    <source>
        <dbReference type="Proteomes" id="UP000026960"/>
    </source>
</evidence>
<evidence type="ECO:0000256" key="7">
    <source>
        <dbReference type="RuleBase" id="RU000454"/>
    </source>
</evidence>
<dbReference type="GO" id="GO:0006508">
    <property type="term" value="P:proteolysis"/>
    <property type="evidence" value="ECO:0007669"/>
    <property type="project" value="UniProtKB-KW"/>
</dbReference>
<name>A0A0D3FU34_9ORYZ</name>
<evidence type="ECO:0000256" key="5">
    <source>
        <dbReference type="ARBA" id="ARBA00023180"/>
    </source>
</evidence>
<evidence type="ECO:0000313" key="10">
    <source>
        <dbReference type="EnsemblPlants" id="OBART04G07250.1"/>
    </source>
</evidence>
<sequence length="473" mass="50278">MSFMSKQEGNICIDKHKTPEEIKMTPTPTMQHAAASVLMLLAVTIYSCDSANLRLQLSHVDAGRGLTDWELLRRMAQRSKARATHLLSAQAQSGRGRSASAPVNPGAYDDGFPITEYLVHLAAGTPPQEVQLELDTGSDITWTQCKRCPASTCFNQTLPLFDPSASSSFASLPCSSPACQTTPPCGGGNNATSRACNYSISYSDGSVTRGELGREVFTFASGTGEGSSAAVPGLVFGCGHANRGVFTSNETGIAGFGRGSLSLPSQLKVGNFSHCFTTITGSKTSAVLLGLPANLYSNGRGGAVVQTTPLTHNSRNPTLYYLSLKGITVGSKRQLPVPESAALIDSGTSITSLPPRTYRVVRDEFAAQVKLPVVPGNATDPFTCFSAPLRGPKPDVPTMALHFEGATMRLPQENYVFEVVDDDDAGNSSRIICLAVIEGGEIILGNFQQQNMHVLYDLQNSKLSFVPAQCDQL</sequence>
<evidence type="ECO:0000256" key="4">
    <source>
        <dbReference type="ARBA" id="ARBA00022801"/>
    </source>
</evidence>
<dbReference type="InterPro" id="IPR001461">
    <property type="entry name" value="Aspartic_peptidase_A1"/>
</dbReference>
<comment type="similarity">
    <text evidence="1 7">Belongs to the peptidase A1 family.</text>
</comment>
<dbReference type="PaxDb" id="65489-OBART04G07250.1"/>
<dbReference type="PROSITE" id="PS00141">
    <property type="entry name" value="ASP_PROTEASE"/>
    <property type="match status" value="1"/>
</dbReference>
<keyword evidence="11" id="KW-1185">Reference proteome</keyword>
<organism evidence="10">
    <name type="scientific">Oryza barthii</name>
    <dbReference type="NCBI Taxonomy" id="65489"/>
    <lineage>
        <taxon>Eukaryota</taxon>
        <taxon>Viridiplantae</taxon>
        <taxon>Streptophyta</taxon>
        <taxon>Embryophyta</taxon>
        <taxon>Tracheophyta</taxon>
        <taxon>Spermatophyta</taxon>
        <taxon>Magnoliopsida</taxon>
        <taxon>Liliopsida</taxon>
        <taxon>Poales</taxon>
        <taxon>Poaceae</taxon>
        <taxon>BOP clade</taxon>
        <taxon>Oryzoideae</taxon>
        <taxon>Oryzeae</taxon>
        <taxon>Oryzinae</taxon>
        <taxon>Oryza</taxon>
    </lineage>
</organism>
<dbReference type="PANTHER" id="PTHR47967:SF31">
    <property type="entry name" value="ASPARTYL PROTEASE FAMILY PROTEIN"/>
    <property type="match status" value="1"/>
</dbReference>
<dbReference type="GO" id="GO:0004190">
    <property type="term" value="F:aspartic-type endopeptidase activity"/>
    <property type="evidence" value="ECO:0007669"/>
    <property type="project" value="UniProtKB-KW"/>
</dbReference>
<dbReference type="InterPro" id="IPR021109">
    <property type="entry name" value="Peptidase_aspartic_dom_sf"/>
</dbReference>
<dbReference type="InterPro" id="IPR032861">
    <property type="entry name" value="TAXi_N"/>
</dbReference>
<dbReference type="PANTHER" id="PTHR47967">
    <property type="entry name" value="OS07G0603500 PROTEIN-RELATED"/>
    <property type="match status" value="1"/>
</dbReference>
<dbReference type="CDD" id="cd05476">
    <property type="entry name" value="pepsin_A_like_plant"/>
    <property type="match status" value="1"/>
</dbReference>
<dbReference type="STRING" id="65489.A0A0D3FU34"/>
<dbReference type="eggNOG" id="KOG1339">
    <property type="taxonomic scope" value="Eukaryota"/>
</dbReference>
<dbReference type="HOGENOM" id="CLU_005738_1_0_1"/>
<dbReference type="GO" id="GO:0005576">
    <property type="term" value="C:extracellular region"/>
    <property type="evidence" value="ECO:0007669"/>
    <property type="project" value="TreeGrafter"/>
</dbReference>
<dbReference type="InterPro" id="IPR051708">
    <property type="entry name" value="Plant_Aspart_Prot_A1"/>
</dbReference>
<dbReference type="Pfam" id="PF14541">
    <property type="entry name" value="TAXi_C"/>
    <property type="match status" value="1"/>
</dbReference>
<feature type="active site" evidence="6">
    <location>
        <position position="135"/>
    </location>
</feature>
<dbReference type="InterPro" id="IPR033121">
    <property type="entry name" value="PEPTIDASE_A1"/>
</dbReference>
<feature type="region of interest" description="Disordered" evidence="8">
    <location>
        <begin position="85"/>
        <end position="105"/>
    </location>
</feature>
<keyword evidence="5" id="KW-0325">Glycoprotein</keyword>
<dbReference type="Proteomes" id="UP000026960">
    <property type="component" value="Chromosome 4"/>
</dbReference>
<keyword evidence="2 7" id="KW-0645">Protease</keyword>
<evidence type="ECO:0000256" key="2">
    <source>
        <dbReference type="ARBA" id="ARBA00022670"/>
    </source>
</evidence>
<keyword evidence="3 7" id="KW-0064">Aspartyl protease</keyword>
<evidence type="ECO:0000256" key="3">
    <source>
        <dbReference type="ARBA" id="ARBA00022750"/>
    </source>
</evidence>
<evidence type="ECO:0000256" key="1">
    <source>
        <dbReference type="ARBA" id="ARBA00007447"/>
    </source>
</evidence>
<dbReference type="InterPro" id="IPR034161">
    <property type="entry name" value="Pepsin-like_plant"/>
</dbReference>
<dbReference type="EnsemblPlants" id="OBART04G07250.1">
    <property type="protein sequence ID" value="OBART04G07250.1"/>
    <property type="gene ID" value="OBART04G07250"/>
</dbReference>
<evidence type="ECO:0000256" key="8">
    <source>
        <dbReference type="SAM" id="MobiDB-lite"/>
    </source>
</evidence>
<keyword evidence="4 7" id="KW-0378">Hydrolase</keyword>
<dbReference type="InterPro" id="IPR001969">
    <property type="entry name" value="Aspartic_peptidase_AS"/>
</dbReference>
<dbReference type="AlphaFoldDB" id="A0A0D3FU34"/>
<evidence type="ECO:0000259" key="9">
    <source>
        <dbReference type="PROSITE" id="PS51767"/>
    </source>
</evidence>
<dbReference type="Gene3D" id="2.40.70.10">
    <property type="entry name" value="Acid Proteases"/>
    <property type="match status" value="2"/>
</dbReference>
<protein>
    <recommendedName>
        <fullName evidence="9">Peptidase A1 domain-containing protein</fullName>
    </recommendedName>
</protein>
<evidence type="ECO:0000256" key="6">
    <source>
        <dbReference type="PIRSR" id="PIRSR601461-1"/>
    </source>
</evidence>
<dbReference type="PROSITE" id="PS51767">
    <property type="entry name" value="PEPTIDASE_A1"/>
    <property type="match status" value="1"/>
</dbReference>
<dbReference type="Gramene" id="OBART04G07250.1">
    <property type="protein sequence ID" value="OBART04G07250.1"/>
    <property type="gene ID" value="OBART04G07250"/>
</dbReference>
<dbReference type="SUPFAM" id="SSF50630">
    <property type="entry name" value="Acid proteases"/>
    <property type="match status" value="1"/>
</dbReference>
<proteinExistence type="inferred from homology"/>
<feature type="active site" evidence="6">
    <location>
        <position position="345"/>
    </location>
</feature>
<dbReference type="InterPro" id="IPR032799">
    <property type="entry name" value="TAXi_C"/>
</dbReference>
<dbReference type="PRINTS" id="PR00792">
    <property type="entry name" value="PEPSIN"/>
</dbReference>
<accession>A0A0D3FU34</accession>
<dbReference type="Pfam" id="PF14543">
    <property type="entry name" value="TAXi_N"/>
    <property type="match status" value="1"/>
</dbReference>
<reference evidence="10" key="1">
    <citation type="journal article" date="2009" name="Rice">
        <title>De Novo Next Generation Sequencing of Plant Genomes.</title>
        <authorList>
            <person name="Rounsley S."/>
            <person name="Marri P.R."/>
            <person name="Yu Y."/>
            <person name="He R."/>
            <person name="Sisneros N."/>
            <person name="Goicoechea J.L."/>
            <person name="Lee S.J."/>
            <person name="Angelova A."/>
            <person name="Kudrna D."/>
            <person name="Luo M."/>
            <person name="Affourtit J."/>
            <person name="Desany B."/>
            <person name="Knight J."/>
            <person name="Niazi F."/>
            <person name="Egholm M."/>
            <person name="Wing R.A."/>
        </authorList>
    </citation>
    <scope>NUCLEOTIDE SEQUENCE [LARGE SCALE GENOMIC DNA]</scope>
    <source>
        <strain evidence="10">cv. IRGC 105608</strain>
    </source>
</reference>
<reference evidence="10" key="2">
    <citation type="submission" date="2015-03" db="UniProtKB">
        <authorList>
            <consortium name="EnsemblPlants"/>
        </authorList>
    </citation>
    <scope>IDENTIFICATION</scope>
</reference>